<accession>A0A6G7Y4E0</accession>
<protein>
    <recommendedName>
        <fullName evidence="2">Copper homeostasis protein cutC homolog</fullName>
    </recommendedName>
</protein>
<dbReference type="Proteomes" id="UP000501058">
    <property type="component" value="Chromosome"/>
</dbReference>
<dbReference type="PANTHER" id="PTHR12598:SF0">
    <property type="entry name" value="COPPER HOMEOSTASIS PROTEIN CUTC HOMOLOG"/>
    <property type="match status" value="1"/>
</dbReference>
<evidence type="ECO:0000256" key="1">
    <source>
        <dbReference type="ARBA" id="ARBA00007768"/>
    </source>
</evidence>
<sequence>MSATLEVRVLTPQDAAPAEAGGADRLEVVGALDDGALSPEPRLVAEVRSRSSLHLRPVVRLRPGYSTDGGEIVRLRGLVSSYLDAGADGLVLGFLNGVGEVDVGVVSALLDGFACPWTFSRAFDAALDTDDAWRAVRGLPGLDGVRTAGSARDLEHGLDDLLARLAGDPALARLVVADGDLHPDQVPWLGRRGVRQYHVEDQVRPGGSRKAYVDESLVRSWRLLLDAEARGARASA</sequence>
<dbReference type="KEGG" id="prv:G7070_04620"/>
<dbReference type="GO" id="GO:0005507">
    <property type="term" value="F:copper ion binding"/>
    <property type="evidence" value="ECO:0007669"/>
    <property type="project" value="TreeGrafter"/>
</dbReference>
<evidence type="ECO:0000313" key="3">
    <source>
        <dbReference type="EMBL" id="QIK71685.1"/>
    </source>
</evidence>
<dbReference type="Pfam" id="PF03932">
    <property type="entry name" value="CutC"/>
    <property type="match status" value="1"/>
</dbReference>
<organism evidence="3 4">
    <name type="scientific">Propioniciclava coleopterorum</name>
    <dbReference type="NCBI Taxonomy" id="2714937"/>
    <lineage>
        <taxon>Bacteria</taxon>
        <taxon>Bacillati</taxon>
        <taxon>Actinomycetota</taxon>
        <taxon>Actinomycetes</taxon>
        <taxon>Propionibacteriales</taxon>
        <taxon>Propionibacteriaceae</taxon>
        <taxon>Propioniciclava</taxon>
    </lineage>
</organism>
<dbReference type="InterPro" id="IPR005627">
    <property type="entry name" value="CutC-like"/>
</dbReference>
<dbReference type="InterPro" id="IPR036822">
    <property type="entry name" value="CutC-like_dom_sf"/>
</dbReference>
<gene>
    <name evidence="3" type="ORF">G7070_04620</name>
</gene>
<dbReference type="RefSeq" id="WP_166232328.1">
    <property type="nucleotide sequence ID" value="NZ_CP049865.1"/>
</dbReference>
<keyword evidence="4" id="KW-1185">Reference proteome</keyword>
<dbReference type="SUPFAM" id="SSF110395">
    <property type="entry name" value="CutC-like"/>
    <property type="match status" value="1"/>
</dbReference>
<dbReference type="EMBL" id="CP049865">
    <property type="protein sequence ID" value="QIK71685.1"/>
    <property type="molecule type" value="Genomic_DNA"/>
</dbReference>
<name>A0A6G7Y4E0_9ACTN</name>
<proteinExistence type="inferred from homology"/>
<evidence type="ECO:0000313" key="4">
    <source>
        <dbReference type="Proteomes" id="UP000501058"/>
    </source>
</evidence>
<dbReference type="PANTHER" id="PTHR12598">
    <property type="entry name" value="COPPER HOMEOSTASIS PROTEIN CUTC"/>
    <property type="match status" value="1"/>
</dbReference>
<reference evidence="3 4" key="1">
    <citation type="submission" date="2020-03" db="EMBL/GenBank/DDBJ databases">
        <title>Propioniciclava sp. nov., isolated from Hydrophilus acuminatus.</title>
        <authorList>
            <person name="Hyun D.-W."/>
            <person name="Bae J.-W."/>
        </authorList>
    </citation>
    <scope>NUCLEOTIDE SEQUENCE [LARGE SCALE GENOMIC DNA]</scope>
    <source>
        <strain evidence="3 4">HDW11</strain>
    </source>
</reference>
<dbReference type="AlphaFoldDB" id="A0A6G7Y4E0"/>
<evidence type="ECO:0000256" key="2">
    <source>
        <dbReference type="ARBA" id="ARBA00019014"/>
    </source>
</evidence>
<comment type="similarity">
    <text evidence="1">Belongs to the CutC family.</text>
</comment>
<dbReference type="Gene3D" id="3.20.20.380">
    <property type="entry name" value="Copper homeostasis (CutC) domain"/>
    <property type="match status" value="1"/>
</dbReference>